<proteinExistence type="predicted"/>
<sequence>MQPSLASRLRLALLLVFGVYPVITLYLYALFPFTEGWALWQRTVVLVPLMVLTIVFVVMPVIQKRFGGFIAGKRPAPVAQPTAQPAE</sequence>
<dbReference type="RefSeq" id="WP_284339550.1">
    <property type="nucleotide sequence ID" value="NZ_BSNS01000007.1"/>
</dbReference>
<gene>
    <name evidence="2" type="ORF">GCM10010862_13740</name>
</gene>
<keyword evidence="3" id="KW-1185">Reference proteome</keyword>
<name>A0ABQ5W373_9HYPH</name>
<keyword evidence="1" id="KW-0472">Membrane</keyword>
<dbReference type="Proteomes" id="UP001156691">
    <property type="component" value="Unassembled WGS sequence"/>
</dbReference>
<feature type="transmembrane region" description="Helical" evidence="1">
    <location>
        <begin position="43"/>
        <end position="62"/>
    </location>
</feature>
<reference evidence="3" key="1">
    <citation type="journal article" date="2019" name="Int. J. Syst. Evol. Microbiol.">
        <title>The Global Catalogue of Microorganisms (GCM) 10K type strain sequencing project: providing services to taxonomists for standard genome sequencing and annotation.</title>
        <authorList>
            <consortium name="The Broad Institute Genomics Platform"/>
            <consortium name="The Broad Institute Genome Sequencing Center for Infectious Disease"/>
            <person name="Wu L."/>
            <person name="Ma J."/>
        </authorList>
    </citation>
    <scope>NUCLEOTIDE SEQUENCE [LARGE SCALE GENOMIC DNA]</scope>
    <source>
        <strain evidence="3">NBRC 112416</strain>
    </source>
</reference>
<evidence type="ECO:0000256" key="1">
    <source>
        <dbReference type="SAM" id="Phobius"/>
    </source>
</evidence>
<organism evidence="2 3">
    <name type="scientific">Devosia nitrariae</name>
    <dbReference type="NCBI Taxonomy" id="2071872"/>
    <lineage>
        <taxon>Bacteria</taxon>
        <taxon>Pseudomonadati</taxon>
        <taxon>Pseudomonadota</taxon>
        <taxon>Alphaproteobacteria</taxon>
        <taxon>Hyphomicrobiales</taxon>
        <taxon>Devosiaceae</taxon>
        <taxon>Devosia</taxon>
    </lineage>
</organism>
<dbReference type="EMBL" id="BSNS01000007">
    <property type="protein sequence ID" value="GLQ54115.1"/>
    <property type="molecule type" value="Genomic_DNA"/>
</dbReference>
<evidence type="ECO:0000313" key="3">
    <source>
        <dbReference type="Proteomes" id="UP001156691"/>
    </source>
</evidence>
<evidence type="ECO:0000313" key="2">
    <source>
        <dbReference type="EMBL" id="GLQ54115.1"/>
    </source>
</evidence>
<keyword evidence="1" id="KW-1133">Transmembrane helix</keyword>
<keyword evidence="1" id="KW-0812">Transmembrane</keyword>
<accession>A0ABQ5W373</accession>
<comment type="caution">
    <text evidence="2">The sequence shown here is derived from an EMBL/GenBank/DDBJ whole genome shotgun (WGS) entry which is preliminary data.</text>
</comment>
<protein>
    <submittedName>
        <fullName evidence="2">Uncharacterized protein</fullName>
    </submittedName>
</protein>
<feature type="transmembrane region" description="Helical" evidence="1">
    <location>
        <begin position="12"/>
        <end position="31"/>
    </location>
</feature>